<organism evidence="3 4">
    <name type="scientific">Labrys wisconsinensis</name>
    <dbReference type="NCBI Taxonomy" id="425677"/>
    <lineage>
        <taxon>Bacteria</taxon>
        <taxon>Pseudomonadati</taxon>
        <taxon>Pseudomonadota</taxon>
        <taxon>Alphaproteobacteria</taxon>
        <taxon>Hyphomicrobiales</taxon>
        <taxon>Xanthobacteraceae</taxon>
        <taxon>Labrys</taxon>
    </lineage>
</organism>
<sequence>MARAGQWKCGPAIRAGREDSGTAAVEFAFVAPIFLLFMVGILFYGSYFGAVHMVQQIAADAARASVAGVTDTERASLAQARATSDIAAFSLLNPQGVTVQVSQSTGSVQVTVTYDPSYLAVWPLAKLVPAPSGLITRVSAIDAGV</sequence>
<evidence type="ECO:0000313" key="4">
    <source>
        <dbReference type="Proteomes" id="UP001242480"/>
    </source>
</evidence>
<evidence type="ECO:0000259" key="2">
    <source>
        <dbReference type="Pfam" id="PF07811"/>
    </source>
</evidence>
<dbReference type="InterPro" id="IPR012495">
    <property type="entry name" value="TadE-like_dom"/>
</dbReference>
<gene>
    <name evidence="3" type="ORF">QO011_004664</name>
</gene>
<dbReference type="Pfam" id="PF07811">
    <property type="entry name" value="TadE"/>
    <property type="match status" value="1"/>
</dbReference>
<reference evidence="3 4" key="1">
    <citation type="submission" date="2023-07" db="EMBL/GenBank/DDBJ databases">
        <title>Genomic Encyclopedia of Type Strains, Phase IV (KMG-IV): sequencing the most valuable type-strain genomes for metagenomic binning, comparative biology and taxonomic classification.</title>
        <authorList>
            <person name="Goeker M."/>
        </authorList>
    </citation>
    <scope>NUCLEOTIDE SEQUENCE [LARGE SCALE GENOMIC DNA]</scope>
    <source>
        <strain evidence="3 4">DSM 19619</strain>
    </source>
</reference>
<keyword evidence="1" id="KW-1133">Transmembrane helix</keyword>
<keyword evidence="1" id="KW-0472">Membrane</keyword>
<dbReference type="RefSeq" id="WP_307277148.1">
    <property type="nucleotide sequence ID" value="NZ_JAUSVX010000009.1"/>
</dbReference>
<proteinExistence type="predicted"/>
<evidence type="ECO:0000313" key="3">
    <source>
        <dbReference type="EMBL" id="MDQ0471639.1"/>
    </source>
</evidence>
<accession>A0ABU0JBJ1</accession>
<dbReference type="Proteomes" id="UP001242480">
    <property type="component" value="Unassembled WGS sequence"/>
</dbReference>
<dbReference type="EMBL" id="JAUSVX010000009">
    <property type="protein sequence ID" value="MDQ0471639.1"/>
    <property type="molecule type" value="Genomic_DNA"/>
</dbReference>
<evidence type="ECO:0000256" key="1">
    <source>
        <dbReference type="SAM" id="Phobius"/>
    </source>
</evidence>
<name>A0ABU0JBJ1_9HYPH</name>
<feature type="transmembrane region" description="Helical" evidence="1">
    <location>
        <begin position="27"/>
        <end position="47"/>
    </location>
</feature>
<keyword evidence="4" id="KW-1185">Reference proteome</keyword>
<keyword evidence="1" id="KW-0812">Transmembrane</keyword>
<comment type="caution">
    <text evidence="3">The sequence shown here is derived from an EMBL/GenBank/DDBJ whole genome shotgun (WGS) entry which is preliminary data.</text>
</comment>
<feature type="domain" description="TadE-like" evidence="2">
    <location>
        <begin position="21"/>
        <end position="63"/>
    </location>
</feature>
<protein>
    <submittedName>
        <fullName evidence="3">Flp pilus assembly protein TadG</fullName>
    </submittedName>
</protein>